<evidence type="ECO:0000256" key="1">
    <source>
        <dbReference type="SAM" id="Phobius"/>
    </source>
</evidence>
<dbReference type="PROSITE" id="PS50887">
    <property type="entry name" value="GGDEF"/>
    <property type="match status" value="1"/>
</dbReference>
<dbReference type="SMART" id="SM00267">
    <property type="entry name" value="GGDEF"/>
    <property type="match status" value="1"/>
</dbReference>
<dbReference type="InterPro" id="IPR052155">
    <property type="entry name" value="Biofilm_reg_signaling"/>
</dbReference>
<dbReference type="NCBIfam" id="TIGR00254">
    <property type="entry name" value="GGDEF"/>
    <property type="match status" value="1"/>
</dbReference>
<keyword evidence="1" id="KW-1133">Transmembrane helix</keyword>
<feature type="domain" description="GGDEF" evidence="3">
    <location>
        <begin position="231"/>
        <end position="364"/>
    </location>
</feature>
<dbReference type="InterPro" id="IPR035965">
    <property type="entry name" value="PAS-like_dom_sf"/>
</dbReference>
<reference evidence="4 5" key="1">
    <citation type="submission" date="2016-02" db="EMBL/GenBank/DDBJ databases">
        <title>Complete genome sequencing and analysis of ATSB10, Dyella thiooxydans isolated from rhizosphere soil of sunflower (Helianthus annuus L.).</title>
        <authorList>
            <person name="Lee Y."/>
            <person name="Hwangbo K."/>
            <person name="Chung H."/>
            <person name="Yoo J."/>
            <person name="Kim K.Y."/>
            <person name="Sa T.M."/>
            <person name="Um Y."/>
            <person name="Madhaiyan M."/>
        </authorList>
    </citation>
    <scope>NUCLEOTIDE SEQUENCE [LARGE SCALE GENOMIC DNA]</scope>
    <source>
        <strain evidence="4 5">ATSB10</strain>
    </source>
</reference>
<dbReference type="SUPFAM" id="SSF55785">
    <property type="entry name" value="PYP-like sensor domain (PAS domain)"/>
    <property type="match status" value="1"/>
</dbReference>
<dbReference type="KEGG" id="dtx:ATSB10_01700"/>
<evidence type="ECO:0000259" key="2">
    <source>
        <dbReference type="PROSITE" id="PS50883"/>
    </source>
</evidence>
<dbReference type="InterPro" id="IPR029787">
    <property type="entry name" value="Nucleotide_cyclase"/>
</dbReference>
<dbReference type="InterPro" id="IPR035919">
    <property type="entry name" value="EAL_sf"/>
</dbReference>
<dbReference type="InterPro" id="IPR000160">
    <property type="entry name" value="GGDEF_dom"/>
</dbReference>
<evidence type="ECO:0000313" key="5">
    <source>
        <dbReference type="Proteomes" id="UP000077255"/>
    </source>
</evidence>
<dbReference type="AlphaFoldDB" id="A0A160MXC8"/>
<dbReference type="RefSeq" id="WP_169816690.1">
    <property type="nucleotide sequence ID" value="NZ_CP014841.1"/>
</dbReference>
<evidence type="ECO:0000313" key="4">
    <source>
        <dbReference type="EMBL" id="AND67624.1"/>
    </source>
</evidence>
<accession>A0A160MXC8</accession>
<dbReference type="InterPro" id="IPR001633">
    <property type="entry name" value="EAL_dom"/>
</dbReference>
<keyword evidence="1" id="KW-0472">Membrane</keyword>
<dbReference type="PANTHER" id="PTHR44757">
    <property type="entry name" value="DIGUANYLATE CYCLASE DGCP"/>
    <property type="match status" value="1"/>
</dbReference>
<dbReference type="Gene3D" id="3.20.20.450">
    <property type="entry name" value="EAL domain"/>
    <property type="match status" value="1"/>
</dbReference>
<dbReference type="InterPro" id="IPR043128">
    <property type="entry name" value="Rev_trsase/Diguanyl_cyclase"/>
</dbReference>
<evidence type="ECO:0008006" key="6">
    <source>
        <dbReference type="Google" id="ProtNLM"/>
    </source>
</evidence>
<dbReference type="Proteomes" id="UP000077255">
    <property type="component" value="Chromosome"/>
</dbReference>
<dbReference type="PROSITE" id="PS50883">
    <property type="entry name" value="EAL"/>
    <property type="match status" value="1"/>
</dbReference>
<feature type="transmembrane region" description="Helical" evidence="1">
    <location>
        <begin position="48"/>
        <end position="68"/>
    </location>
</feature>
<sequence>MRNSMETLAELQRQPRLLAKRYFLLGLAWVAISDSIAMTLPPGEWADVYFASKGLLFVVLSAVLIYGLQRRAVDRFLQSRSRLDRLERSYSRLVDNLPLPCFVVHPQHGHILEANRAANDTYGMQAPAGRIRRLADLDAAPRLALPDAPGEQLARHRRADGSDAEVRLLSTRLRREEGDVDLVVCLDITAQLHEQELQRLRAGIDPLTGLPTRGVLHERIGRSIRTAPDGHRMAVLFIDLDHFKLINDVQGHPAGDRHLRDIAMRIGAFADHHVSVGRFGGDEFIVVMTGLDDDDAPVRLARDIRAAVAEAVCTDDFGVAGTCSIGIAWWPEHGADADTLLSAGDAALAHAKQSGRDRIVAFDPSMRRAATRYVSLVQGLRQALAAGRIRFRYQPQYCLSTGEVVGVEALSTWHEPDGSEVKASEFIPVAERSGQIVELGLLALRESLAQLGAWSRDGVYRGPIAVNVSPVQLRQHGFVDQVHASIIASGLRMDRVELEITETVALHLDDELRTSLIRLAAMGVTIAIDDFGRGYSSLSHFKRLPIGKVKIDASFVRNVDRLTDSQAIVSSMLQMAASLGIGTVAEGVERIEEARWLRDHGCDAVQGYLLGRPAAADRLDLERSRTLDPPA</sequence>
<dbReference type="EMBL" id="CP014841">
    <property type="protein sequence ID" value="AND67624.1"/>
    <property type="molecule type" value="Genomic_DNA"/>
</dbReference>
<dbReference type="SUPFAM" id="SSF55073">
    <property type="entry name" value="Nucleotide cyclase"/>
    <property type="match status" value="1"/>
</dbReference>
<name>A0A160MXC8_9GAMM</name>
<feature type="transmembrane region" description="Helical" evidence="1">
    <location>
        <begin position="21"/>
        <end position="42"/>
    </location>
</feature>
<keyword evidence="1" id="KW-0812">Transmembrane</keyword>
<dbReference type="STRING" id="445710.ATSB10_01700"/>
<proteinExistence type="predicted"/>
<gene>
    <name evidence="4" type="ORF">ATSB10_01700</name>
</gene>
<dbReference type="SMART" id="SM00052">
    <property type="entry name" value="EAL"/>
    <property type="match status" value="1"/>
</dbReference>
<keyword evidence="5" id="KW-1185">Reference proteome</keyword>
<dbReference type="CDD" id="cd01948">
    <property type="entry name" value="EAL"/>
    <property type="match status" value="1"/>
</dbReference>
<dbReference type="Gene3D" id="3.30.70.270">
    <property type="match status" value="1"/>
</dbReference>
<organism evidence="4 5">
    <name type="scientific">Dyella thiooxydans</name>
    <dbReference type="NCBI Taxonomy" id="445710"/>
    <lineage>
        <taxon>Bacteria</taxon>
        <taxon>Pseudomonadati</taxon>
        <taxon>Pseudomonadota</taxon>
        <taxon>Gammaproteobacteria</taxon>
        <taxon>Lysobacterales</taxon>
        <taxon>Rhodanobacteraceae</taxon>
        <taxon>Dyella</taxon>
    </lineage>
</organism>
<dbReference type="PATRIC" id="fig|445710.3.peg.168"/>
<dbReference type="SUPFAM" id="SSF141868">
    <property type="entry name" value="EAL domain-like"/>
    <property type="match status" value="1"/>
</dbReference>
<dbReference type="CDD" id="cd01949">
    <property type="entry name" value="GGDEF"/>
    <property type="match status" value="1"/>
</dbReference>
<dbReference type="Gene3D" id="3.30.450.20">
    <property type="entry name" value="PAS domain"/>
    <property type="match status" value="1"/>
</dbReference>
<dbReference type="PANTHER" id="PTHR44757:SF2">
    <property type="entry name" value="BIOFILM ARCHITECTURE MAINTENANCE PROTEIN MBAA"/>
    <property type="match status" value="1"/>
</dbReference>
<evidence type="ECO:0000259" key="3">
    <source>
        <dbReference type="PROSITE" id="PS50887"/>
    </source>
</evidence>
<protein>
    <recommendedName>
        <fullName evidence="6">Diguanylate cyclase</fullName>
    </recommendedName>
</protein>
<dbReference type="Pfam" id="PF00990">
    <property type="entry name" value="GGDEF"/>
    <property type="match status" value="1"/>
</dbReference>
<feature type="domain" description="EAL" evidence="2">
    <location>
        <begin position="373"/>
        <end position="627"/>
    </location>
</feature>
<dbReference type="Pfam" id="PF00563">
    <property type="entry name" value="EAL"/>
    <property type="match status" value="1"/>
</dbReference>